<dbReference type="EnsemblMetazoa" id="GPAI040958-RA">
    <property type="protein sequence ID" value="GPAI040958-PA"/>
    <property type="gene ID" value="GPAI040958"/>
</dbReference>
<reference evidence="2" key="1">
    <citation type="submission" date="2014-03" db="EMBL/GenBank/DDBJ databases">
        <authorList>
            <person name="Aksoy S."/>
            <person name="Warren W."/>
            <person name="Wilson R.K."/>
        </authorList>
    </citation>
    <scope>NUCLEOTIDE SEQUENCE [LARGE SCALE GENOMIC DNA]</scope>
    <source>
        <strain evidence="2">IAEA</strain>
    </source>
</reference>
<organism evidence="1 2">
    <name type="scientific">Glossina pallidipes</name>
    <name type="common">Tsetse fly</name>
    <dbReference type="NCBI Taxonomy" id="7398"/>
    <lineage>
        <taxon>Eukaryota</taxon>
        <taxon>Metazoa</taxon>
        <taxon>Ecdysozoa</taxon>
        <taxon>Arthropoda</taxon>
        <taxon>Hexapoda</taxon>
        <taxon>Insecta</taxon>
        <taxon>Pterygota</taxon>
        <taxon>Neoptera</taxon>
        <taxon>Endopterygota</taxon>
        <taxon>Diptera</taxon>
        <taxon>Brachycera</taxon>
        <taxon>Muscomorpha</taxon>
        <taxon>Hippoboscoidea</taxon>
        <taxon>Glossinidae</taxon>
        <taxon>Glossina</taxon>
    </lineage>
</organism>
<dbReference type="VEuPathDB" id="VectorBase:GPAI040958"/>
<name>A0A1B0ACA4_GLOPL</name>
<dbReference type="AlphaFoldDB" id="A0A1B0ACA4"/>
<sequence>MENDCHSPHKKSSDRECRMSYEPIINFASNSRTKTIKGMKMKLTLIADNTHINGVRSGQKINIHTNNIPNKYCENTNKSLTNAIITGHGVSCCLSWKSTLALTTTIAKRKPETLGCSSILLKYDAAKN</sequence>
<dbReference type="Proteomes" id="UP000092445">
    <property type="component" value="Unassembled WGS sequence"/>
</dbReference>
<keyword evidence="2" id="KW-1185">Reference proteome</keyword>
<evidence type="ECO:0000313" key="1">
    <source>
        <dbReference type="EnsemblMetazoa" id="GPAI040958-PA"/>
    </source>
</evidence>
<evidence type="ECO:0000313" key="2">
    <source>
        <dbReference type="Proteomes" id="UP000092445"/>
    </source>
</evidence>
<reference evidence="1" key="2">
    <citation type="submission" date="2020-05" db="UniProtKB">
        <authorList>
            <consortium name="EnsemblMetazoa"/>
        </authorList>
    </citation>
    <scope>IDENTIFICATION</scope>
    <source>
        <strain evidence="1">IAEA</strain>
    </source>
</reference>
<protein>
    <submittedName>
        <fullName evidence="1">Uncharacterized protein</fullName>
    </submittedName>
</protein>
<accession>A0A1B0ACA4</accession>
<proteinExistence type="predicted"/>